<reference evidence="1 2" key="1">
    <citation type="submission" date="2021-05" db="EMBL/GenBank/DDBJ databases">
        <title>Genome Assembly of Synthetic Allotetraploid Brassica napus Reveals Homoeologous Exchanges between Subgenomes.</title>
        <authorList>
            <person name="Davis J.T."/>
        </authorList>
    </citation>
    <scope>NUCLEOTIDE SEQUENCE [LARGE SCALE GENOMIC DNA]</scope>
    <source>
        <strain evidence="2">cv. Da-Ae</strain>
        <tissue evidence="1">Seedling</tissue>
    </source>
</reference>
<evidence type="ECO:0000313" key="1">
    <source>
        <dbReference type="EMBL" id="KAH0858270.1"/>
    </source>
</evidence>
<keyword evidence="2" id="KW-1185">Reference proteome</keyword>
<evidence type="ECO:0000313" key="2">
    <source>
        <dbReference type="Proteomes" id="UP000824890"/>
    </source>
</evidence>
<dbReference type="EMBL" id="JAGKQM010000019">
    <property type="protein sequence ID" value="KAH0858270.1"/>
    <property type="molecule type" value="Genomic_DNA"/>
</dbReference>
<gene>
    <name evidence="1" type="ORF">HID58_086531</name>
</gene>
<comment type="caution">
    <text evidence="1">The sequence shown here is derived from an EMBL/GenBank/DDBJ whole genome shotgun (WGS) entry which is preliminary data.</text>
</comment>
<protein>
    <submittedName>
        <fullName evidence="1">Uncharacterized protein</fullName>
    </submittedName>
</protein>
<accession>A0ABQ7XTM3</accession>
<name>A0ABQ7XTM3_BRANA</name>
<proteinExistence type="predicted"/>
<organism evidence="1 2">
    <name type="scientific">Brassica napus</name>
    <name type="common">Rape</name>
    <dbReference type="NCBI Taxonomy" id="3708"/>
    <lineage>
        <taxon>Eukaryota</taxon>
        <taxon>Viridiplantae</taxon>
        <taxon>Streptophyta</taxon>
        <taxon>Embryophyta</taxon>
        <taxon>Tracheophyta</taxon>
        <taxon>Spermatophyta</taxon>
        <taxon>Magnoliopsida</taxon>
        <taxon>eudicotyledons</taxon>
        <taxon>Gunneridae</taxon>
        <taxon>Pentapetalae</taxon>
        <taxon>rosids</taxon>
        <taxon>malvids</taxon>
        <taxon>Brassicales</taxon>
        <taxon>Brassicaceae</taxon>
        <taxon>Brassiceae</taxon>
        <taxon>Brassica</taxon>
    </lineage>
</organism>
<sequence>MATKQTIQRREEGRIKRQNYELKISRKNLTYRGCFRFDKRLLKVDGVQANIKNAWEFATVNGAFSLSDGIKACRKSLSSLKRRVNMNSKDRITQAQIALEQEQGVRLIAESALAVSTFQSYVAIGYPSWCSRAVDFGNGLA</sequence>
<dbReference type="Proteomes" id="UP000824890">
    <property type="component" value="Unassembled WGS sequence"/>
</dbReference>